<reference evidence="1 2" key="1">
    <citation type="submission" date="2024-12" db="EMBL/GenBank/DDBJ databases">
        <title>The unique morphological basis and parallel evolutionary history of personate flowers in Penstemon.</title>
        <authorList>
            <person name="Depatie T.H."/>
            <person name="Wessinger C.A."/>
        </authorList>
    </citation>
    <scope>NUCLEOTIDE SEQUENCE [LARGE SCALE GENOMIC DNA]</scope>
    <source>
        <strain evidence="1">WTNN_2</strain>
        <tissue evidence="1">Leaf</tissue>
    </source>
</reference>
<keyword evidence="2" id="KW-1185">Reference proteome</keyword>
<proteinExistence type="predicted"/>
<dbReference type="PANTHER" id="PTHR48258:SF14">
    <property type="entry name" value="OS02G0583300 PROTEIN"/>
    <property type="match status" value="1"/>
</dbReference>
<organism evidence="1 2">
    <name type="scientific">Penstemon smallii</name>
    <dbReference type="NCBI Taxonomy" id="265156"/>
    <lineage>
        <taxon>Eukaryota</taxon>
        <taxon>Viridiplantae</taxon>
        <taxon>Streptophyta</taxon>
        <taxon>Embryophyta</taxon>
        <taxon>Tracheophyta</taxon>
        <taxon>Spermatophyta</taxon>
        <taxon>Magnoliopsida</taxon>
        <taxon>eudicotyledons</taxon>
        <taxon>Gunneridae</taxon>
        <taxon>Pentapetalae</taxon>
        <taxon>asterids</taxon>
        <taxon>lamiids</taxon>
        <taxon>Lamiales</taxon>
        <taxon>Plantaginaceae</taxon>
        <taxon>Cheloneae</taxon>
        <taxon>Penstemon</taxon>
    </lineage>
</organism>
<protein>
    <submittedName>
        <fullName evidence="1">Uncharacterized protein</fullName>
    </submittedName>
</protein>
<evidence type="ECO:0000313" key="2">
    <source>
        <dbReference type="Proteomes" id="UP001634393"/>
    </source>
</evidence>
<dbReference type="PANTHER" id="PTHR48258">
    <property type="entry name" value="DUF4218 DOMAIN-CONTAINING PROTEIN-RELATED"/>
    <property type="match status" value="1"/>
</dbReference>
<sequence>MYLHGIETKYNRIECNHDGDEHPNATISVFKTKVRIIGETRYTPMMREKHSAMHWFVLNNCPEIEVYLKEHEDKLKQENFIGWETRQKKEFASWFQDRIQGLRQIGSSEGSDELFALASCPDFHMTSCSGA</sequence>
<comment type="caution">
    <text evidence="1">The sequence shown here is derived from an EMBL/GenBank/DDBJ whole genome shotgun (WGS) entry which is preliminary data.</text>
</comment>
<accession>A0ABD3T1Y4</accession>
<name>A0ABD3T1Y4_9LAMI</name>
<evidence type="ECO:0000313" key="1">
    <source>
        <dbReference type="EMBL" id="KAL3830914.1"/>
    </source>
</evidence>
<dbReference type="AlphaFoldDB" id="A0ABD3T1Y4"/>
<gene>
    <name evidence="1" type="ORF">ACJIZ3_019716</name>
</gene>
<dbReference type="Proteomes" id="UP001634393">
    <property type="component" value="Unassembled WGS sequence"/>
</dbReference>
<dbReference type="EMBL" id="JBJXBP010000005">
    <property type="protein sequence ID" value="KAL3830914.1"/>
    <property type="molecule type" value="Genomic_DNA"/>
</dbReference>